<dbReference type="EMBL" id="CM034388">
    <property type="protein sequence ID" value="KAJ0183160.1"/>
    <property type="molecule type" value="Genomic_DNA"/>
</dbReference>
<proteinExistence type="predicted"/>
<gene>
    <name evidence="1" type="ORF">K1T71_001136</name>
</gene>
<dbReference type="Proteomes" id="UP000824533">
    <property type="component" value="Linkage Group LG02"/>
</dbReference>
<name>A0ACC1DH72_9NEOP</name>
<organism evidence="1 2">
    <name type="scientific">Dendrolimus kikuchii</name>
    <dbReference type="NCBI Taxonomy" id="765133"/>
    <lineage>
        <taxon>Eukaryota</taxon>
        <taxon>Metazoa</taxon>
        <taxon>Ecdysozoa</taxon>
        <taxon>Arthropoda</taxon>
        <taxon>Hexapoda</taxon>
        <taxon>Insecta</taxon>
        <taxon>Pterygota</taxon>
        <taxon>Neoptera</taxon>
        <taxon>Endopterygota</taxon>
        <taxon>Lepidoptera</taxon>
        <taxon>Glossata</taxon>
        <taxon>Ditrysia</taxon>
        <taxon>Bombycoidea</taxon>
        <taxon>Lasiocampidae</taxon>
        <taxon>Dendrolimus</taxon>
    </lineage>
</organism>
<protein>
    <submittedName>
        <fullName evidence="1">Uncharacterized protein</fullName>
    </submittedName>
</protein>
<sequence length="908" mass="104884">MKCHYDILCIPREATASEIKKAYRRLALQWHPDKNLDNLQEAKEQFQLVQNAYEVLADPQERAWYDNHREQLLRGAGSSYNDDSLDVYPYFSPSCYKGFSDDSQGFYAVYAEVFSKLAAEETEFLDDPEDVAKIPKFGNSTTPYEDVHEFYAYWMAFSTNKSYVWLDQYEISQGDNRRVIKLMEKENNKIRQKARKERNEEIRRLVSFVRRKDKRVIEHTKLLQEKAEENKRKAKQVRRERILQRQREIEEAKKKEGESSFLQSEDYQKKLSEIEFLLAEEFGFSSDDDTISEGGMESSNEESSKTEEASEASKATAKSPAKSKSAIKNLYCSACNKLFKNVKSFENHENSKKHKENVVNMTMDDNIDISDEDNDIEHTEDMPVKPEDTEKVNGLMEEEERECIDNSTSDIEDNDIRETLSDDSEDKVQALPKSQKKKKNKKKSFIPMPESEGNDSHDEMSFNEIEGPSRSRKAKKFNVLKSQIQAKKEANLKKGSQSQTSTENLYEVSSTTPTDDALPKDRPALPKMPRNVKPKKQIERKPVKTKTSETEDSSTALNLRCAVCQTDFPSKNKLFEHLKKTSHSIPLPQTSFTQSKKGKRANRRHFTSRGKAPLPPAFAHRARRIKEMEIVPEGKHFRLVSEDELPAVADVLVQYLPESLKFHQTIQTYLNNKVWDFHFYVAKNWPEDPICLHFPGCTSTPNSHTYESVTVFCPSERAELVDLLTSEDILLDLTQPLYLNFTHEAIVNRFEKHYVAHDKITGDVYVCDNPPVDASTDGLPPDVELVRLQPEHMKAVHDLYPASDIECREVFEKLVAELPAYGIFVEGQLAAWMVQSYYGAMFSMQTRPEFRRKGYGIYLARRLTKEVAARGYKPFVVIRPENDASRSLYTKLGFEKRFRTVRAVLRPR</sequence>
<evidence type="ECO:0000313" key="1">
    <source>
        <dbReference type="EMBL" id="KAJ0183160.1"/>
    </source>
</evidence>
<keyword evidence="2" id="KW-1185">Reference proteome</keyword>
<comment type="caution">
    <text evidence="1">The sequence shown here is derived from an EMBL/GenBank/DDBJ whole genome shotgun (WGS) entry which is preliminary data.</text>
</comment>
<evidence type="ECO:0000313" key="2">
    <source>
        <dbReference type="Proteomes" id="UP000824533"/>
    </source>
</evidence>
<reference evidence="1 2" key="1">
    <citation type="journal article" date="2021" name="Front. Genet.">
        <title>Chromosome-Level Genome Assembly Reveals Significant Gene Expansion in the Toll and IMD Signaling Pathways of Dendrolimus kikuchii.</title>
        <authorList>
            <person name="Zhou J."/>
            <person name="Wu P."/>
            <person name="Xiong Z."/>
            <person name="Liu N."/>
            <person name="Zhao N."/>
            <person name="Ji M."/>
            <person name="Qiu Y."/>
            <person name="Yang B."/>
        </authorList>
    </citation>
    <scope>NUCLEOTIDE SEQUENCE [LARGE SCALE GENOMIC DNA]</scope>
    <source>
        <strain evidence="1">Ann1</strain>
    </source>
</reference>
<accession>A0ACC1DH72</accession>